<comment type="caution">
    <text evidence="12">The sequence shown here is derived from an EMBL/GenBank/DDBJ whole genome shotgun (WGS) entry which is preliminary data.</text>
</comment>
<evidence type="ECO:0000256" key="10">
    <source>
        <dbReference type="ARBA" id="ARBA00047512"/>
    </source>
</evidence>
<dbReference type="InterPro" id="IPR030395">
    <property type="entry name" value="GP_PDE_dom"/>
</dbReference>
<accession>A0ABQ7GBV3</accession>
<dbReference type="PANTHER" id="PTHR42758">
    <property type="entry name" value="PHOSPHATIDYLGLYCEROL PHOSPHOLIPASE C"/>
    <property type="match status" value="1"/>
</dbReference>
<sequence length="323" mass="35724">MPMSFILDMILWAGRLLYECQAVTNLLTKVIGLSLYHGLAMLENVLFPAPRPKCGQTPTVNFPVLCFAHRGGALELGPDGRVLLENTLPAFRNAKMLGADLLELDVQMTRDGVVVVFHDLTLGRMCGPAFSGVLVEDLNFADLPPLCHTPPAEMQESPVSGTGPGKVCNSPQHSIPSLEAVFREFGDMPIQIDVKVRTSGIVRALHDLVQKYKCPHILWGSFNHEIQRQLYVTNPQIPLFTSAWRACLVCSSVLQEFRGEGALAGFNDFERLLLLDTPTGVNKVSFRGAARNFLYATCWCGMIKSRGHGLPWHIGSRRALQWN</sequence>
<dbReference type="EC" id="3.1.4.46" evidence="3"/>
<dbReference type="Gene3D" id="3.20.20.190">
    <property type="entry name" value="Phosphatidylinositol (PI) phosphodiesterase"/>
    <property type="match status" value="1"/>
</dbReference>
<evidence type="ECO:0000256" key="1">
    <source>
        <dbReference type="ARBA" id="ARBA00004370"/>
    </source>
</evidence>
<keyword evidence="8" id="KW-0443">Lipid metabolism</keyword>
<dbReference type="InterPro" id="IPR052271">
    <property type="entry name" value="GDPD-Related"/>
</dbReference>
<evidence type="ECO:0000313" key="12">
    <source>
        <dbReference type="EMBL" id="KAF5832079.1"/>
    </source>
</evidence>
<dbReference type="PROSITE" id="PS51704">
    <property type="entry name" value="GP_PDE"/>
    <property type="match status" value="1"/>
</dbReference>
<protein>
    <recommendedName>
        <fullName evidence="3">glycerophosphodiester phosphodiesterase</fullName>
        <ecNumber evidence="3">3.1.4.46</ecNumber>
    </recommendedName>
</protein>
<evidence type="ECO:0000256" key="7">
    <source>
        <dbReference type="ARBA" id="ARBA00022989"/>
    </source>
</evidence>
<evidence type="ECO:0000313" key="13">
    <source>
        <dbReference type="Proteomes" id="UP000815325"/>
    </source>
</evidence>
<comment type="catalytic activity">
    <reaction evidence="10">
        <text>a sn-glycero-3-phosphodiester + H2O = an alcohol + sn-glycerol 3-phosphate + H(+)</text>
        <dbReference type="Rhea" id="RHEA:12969"/>
        <dbReference type="ChEBI" id="CHEBI:15377"/>
        <dbReference type="ChEBI" id="CHEBI:15378"/>
        <dbReference type="ChEBI" id="CHEBI:30879"/>
        <dbReference type="ChEBI" id="CHEBI:57597"/>
        <dbReference type="ChEBI" id="CHEBI:83408"/>
        <dbReference type="EC" id="3.1.4.46"/>
    </reaction>
</comment>
<dbReference type="InterPro" id="IPR017946">
    <property type="entry name" value="PLC-like_Pdiesterase_TIM-brl"/>
</dbReference>
<evidence type="ECO:0000256" key="2">
    <source>
        <dbReference type="ARBA" id="ARBA00007277"/>
    </source>
</evidence>
<gene>
    <name evidence="12" type="ORF">DUNSADRAFT_12169</name>
</gene>
<dbReference type="Pfam" id="PF03009">
    <property type="entry name" value="GDPD"/>
    <property type="match status" value="1"/>
</dbReference>
<keyword evidence="7" id="KW-1133">Transmembrane helix</keyword>
<evidence type="ECO:0000256" key="6">
    <source>
        <dbReference type="ARBA" id="ARBA00022801"/>
    </source>
</evidence>
<evidence type="ECO:0000256" key="4">
    <source>
        <dbReference type="ARBA" id="ARBA00022692"/>
    </source>
</evidence>
<name>A0ABQ7GBV3_DUNSA</name>
<keyword evidence="6" id="KW-0378">Hydrolase</keyword>
<evidence type="ECO:0000256" key="3">
    <source>
        <dbReference type="ARBA" id="ARBA00012247"/>
    </source>
</evidence>
<dbReference type="SUPFAM" id="SSF51695">
    <property type="entry name" value="PLC-like phosphodiesterases"/>
    <property type="match status" value="1"/>
</dbReference>
<dbReference type="Proteomes" id="UP000815325">
    <property type="component" value="Unassembled WGS sequence"/>
</dbReference>
<comment type="similarity">
    <text evidence="2">Belongs to the glycerophosphoryl diester phosphodiesterase family.</text>
</comment>
<dbReference type="PANTHER" id="PTHR42758:SF2">
    <property type="entry name" value="PHOSPHATIDYLGLYCEROL PHOSPHOLIPASE C"/>
    <property type="match status" value="1"/>
</dbReference>
<feature type="domain" description="GP-PDE" evidence="11">
    <location>
        <begin position="64"/>
        <end position="323"/>
    </location>
</feature>
<evidence type="ECO:0000256" key="9">
    <source>
        <dbReference type="ARBA" id="ARBA00023136"/>
    </source>
</evidence>
<reference evidence="12" key="1">
    <citation type="submission" date="2017-08" db="EMBL/GenBank/DDBJ databases">
        <authorList>
            <person name="Polle J.E."/>
            <person name="Barry K."/>
            <person name="Cushman J."/>
            <person name="Schmutz J."/>
            <person name="Tran D."/>
            <person name="Hathwaick L.T."/>
            <person name="Yim W.C."/>
            <person name="Jenkins J."/>
            <person name="Mckie-Krisberg Z.M."/>
            <person name="Prochnik S."/>
            <person name="Lindquist E."/>
            <person name="Dockter R.B."/>
            <person name="Adam C."/>
            <person name="Molina H."/>
            <person name="Bunkerborg J."/>
            <person name="Jin E."/>
            <person name="Buchheim M."/>
            <person name="Magnuson J."/>
        </authorList>
    </citation>
    <scope>NUCLEOTIDE SEQUENCE</scope>
    <source>
        <strain evidence="12">CCAP 19/18</strain>
    </source>
</reference>
<evidence type="ECO:0000256" key="8">
    <source>
        <dbReference type="ARBA" id="ARBA00023098"/>
    </source>
</evidence>
<keyword evidence="5" id="KW-0319">Glycerol metabolism</keyword>
<keyword evidence="13" id="KW-1185">Reference proteome</keyword>
<evidence type="ECO:0000256" key="5">
    <source>
        <dbReference type="ARBA" id="ARBA00022798"/>
    </source>
</evidence>
<evidence type="ECO:0000259" key="11">
    <source>
        <dbReference type="PROSITE" id="PS51704"/>
    </source>
</evidence>
<dbReference type="EMBL" id="MU069899">
    <property type="protein sequence ID" value="KAF5832079.1"/>
    <property type="molecule type" value="Genomic_DNA"/>
</dbReference>
<comment type="subcellular location">
    <subcellularLocation>
        <location evidence="1">Membrane</location>
    </subcellularLocation>
</comment>
<keyword evidence="4" id="KW-0812">Transmembrane</keyword>
<keyword evidence="9" id="KW-0472">Membrane</keyword>
<organism evidence="12 13">
    <name type="scientific">Dunaliella salina</name>
    <name type="common">Green alga</name>
    <name type="synonym">Protococcus salinus</name>
    <dbReference type="NCBI Taxonomy" id="3046"/>
    <lineage>
        <taxon>Eukaryota</taxon>
        <taxon>Viridiplantae</taxon>
        <taxon>Chlorophyta</taxon>
        <taxon>core chlorophytes</taxon>
        <taxon>Chlorophyceae</taxon>
        <taxon>CS clade</taxon>
        <taxon>Chlamydomonadales</taxon>
        <taxon>Dunaliellaceae</taxon>
        <taxon>Dunaliella</taxon>
    </lineage>
</organism>
<proteinExistence type="inferred from homology"/>